<gene>
    <name evidence="2" type="ORF">HK100_000926</name>
</gene>
<evidence type="ECO:0000256" key="1">
    <source>
        <dbReference type="SAM" id="MobiDB-lite"/>
    </source>
</evidence>
<keyword evidence="3" id="KW-1185">Reference proteome</keyword>
<name>A0AAD5XC66_9FUNG</name>
<feature type="region of interest" description="Disordered" evidence="1">
    <location>
        <begin position="1"/>
        <end position="21"/>
    </location>
</feature>
<evidence type="ECO:0000313" key="3">
    <source>
        <dbReference type="Proteomes" id="UP001211907"/>
    </source>
</evidence>
<accession>A0AAD5XC66</accession>
<dbReference type="Proteomes" id="UP001211907">
    <property type="component" value="Unassembled WGS sequence"/>
</dbReference>
<protein>
    <submittedName>
        <fullName evidence="2">Uncharacterized protein</fullName>
    </submittedName>
</protein>
<proteinExistence type="predicted"/>
<reference evidence="2" key="1">
    <citation type="submission" date="2020-05" db="EMBL/GenBank/DDBJ databases">
        <title>Phylogenomic resolution of chytrid fungi.</title>
        <authorList>
            <person name="Stajich J.E."/>
            <person name="Amses K."/>
            <person name="Simmons R."/>
            <person name="Seto K."/>
            <person name="Myers J."/>
            <person name="Bonds A."/>
            <person name="Quandt C.A."/>
            <person name="Barry K."/>
            <person name="Liu P."/>
            <person name="Grigoriev I."/>
            <person name="Longcore J.E."/>
            <person name="James T.Y."/>
        </authorList>
    </citation>
    <scope>NUCLEOTIDE SEQUENCE</scope>
    <source>
        <strain evidence="2">JEL0513</strain>
    </source>
</reference>
<dbReference type="AlphaFoldDB" id="A0AAD5XC66"/>
<sequence>MMYRQPSIPTSLKRGRGGETENINETDFEMQLDAEMETDDRAEMLMMDRAESETKRRVVLFAGRHSGFDSSGTDTGFGFGDRLGFPDFDHLPDDRSLLDPAANIYWQVRKEGFVRPARHWCFLAEIAIHNNNNNTNSSIKSLSGSTSNVCIFINTNTYDNNNSNNAIVEFNSAATPQTFAWTDLQPGATLAILYAQRTTLNDGRSGVWVADLNKVFVFNNSLSNLKQSSALAFNSNGHNSDRQAVAVQWLLELIDSTFSGYSSFHWGPANGKVSGAVLESRRHHQCDPDYCNCFEYAYN</sequence>
<evidence type="ECO:0000313" key="2">
    <source>
        <dbReference type="EMBL" id="KAJ3116919.1"/>
    </source>
</evidence>
<organism evidence="2 3">
    <name type="scientific">Physocladia obscura</name>
    <dbReference type="NCBI Taxonomy" id="109957"/>
    <lineage>
        <taxon>Eukaryota</taxon>
        <taxon>Fungi</taxon>
        <taxon>Fungi incertae sedis</taxon>
        <taxon>Chytridiomycota</taxon>
        <taxon>Chytridiomycota incertae sedis</taxon>
        <taxon>Chytridiomycetes</taxon>
        <taxon>Chytridiales</taxon>
        <taxon>Chytriomycetaceae</taxon>
        <taxon>Physocladia</taxon>
    </lineage>
</organism>
<comment type="caution">
    <text evidence="2">The sequence shown here is derived from an EMBL/GenBank/DDBJ whole genome shotgun (WGS) entry which is preliminary data.</text>
</comment>
<dbReference type="EMBL" id="JADGJH010001196">
    <property type="protein sequence ID" value="KAJ3116919.1"/>
    <property type="molecule type" value="Genomic_DNA"/>
</dbReference>